<keyword evidence="5" id="KW-1185">Reference proteome</keyword>
<dbReference type="RefSeq" id="WP_171652562.1">
    <property type="nucleotide sequence ID" value="NZ_WHOD01000055.1"/>
</dbReference>
<organism evidence="4 5">
    <name type="scientific">Paenibacillus foliorum</name>
    <dbReference type="NCBI Taxonomy" id="2654974"/>
    <lineage>
        <taxon>Bacteria</taxon>
        <taxon>Bacillati</taxon>
        <taxon>Bacillota</taxon>
        <taxon>Bacilli</taxon>
        <taxon>Bacillales</taxon>
        <taxon>Paenibacillaceae</taxon>
        <taxon>Paenibacillus</taxon>
    </lineage>
</organism>
<dbReference type="InterPro" id="IPR029052">
    <property type="entry name" value="Metallo-depent_PP-like"/>
</dbReference>
<feature type="compositionally biased region" description="Polar residues" evidence="2">
    <location>
        <begin position="53"/>
        <end position="62"/>
    </location>
</feature>
<dbReference type="EMBL" id="WHOD01000055">
    <property type="protein sequence ID" value="NOU94369.1"/>
    <property type="molecule type" value="Genomic_DNA"/>
</dbReference>
<dbReference type="InterPro" id="IPR052169">
    <property type="entry name" value="CW_Biosynth-Accessory"/>
</dbReference>
<sequence length="393" mass="44306">MFGRSVCYLFIPLVFTLMGGCNQPDAISLSKTTAVEPAKPSTLEQSPFPLPSSILTEVNKPSDSPEDVEPSTASYEEPAIDIAFAGDVMFDWSIRDTLQKHGVHYPFEQVKHEILKADFAFMNLETAITDRTDKFPGQLFYIKSDANTLDGIKVAGFDLVSIANNHVLDYKVEGLMDTMKALDEKGIPYVGAGVDAHAAYSSKEVIIKGKKFRFLAFSRFLPSEEWYARENRPGMASGYQLDKVISTITEQKEDADYLIVYLHWGVEKTNTPAKYQKEYVKQMVEAGADSIVGSHPHWLQGFEYYNEKPVAYSLGNFLFPSYVRGHDAETGILHMTFKGKEIKMSFSPYFIKNDQIIKVDEQAKVDRYHYLMSISYDVAIDEAGNIVNQRNPK</sequence>
<dbReference type="PANTHER" id="PTHR33393">
    <property type="entry name" value="POLYGLUTAMINE SYNTHESIS ACCESSORY PROTEIN RV0574C-RELATED"/>
    <property type="match status" value="1"/>
</dbReference>
<feature type="domain" description="Capsule synthesis protein CapA" evidence="3">
    <location>
        <begin position="81"/>
        <end position="321"/>
    </location>
</feature>
<evidence type="ECO:0000259" key="3">
    <source>
        <dbReference type="SMART" id="SM00854"/>
    </source>
</evidence>
<feature type="region of interest" description="Disordered" evidence="2">
    <location>
        <begin position="38"/>
        <end position="73"/>
    </location>
</feature>
<reference evidence="4" key="1">
    <citation type="submission" date="2019-10" db="EMBL/GenBank/DDBJ databases">
        <title>Description of Paenibacillus glebae sp. nov.</title>
        <authorList>
            <person name="Carlier A."/>
            <person name="Qi S."/>
        </authorList>
    </citation>
    <scope>NUCLEOTIDE SEQUENCE</scope>
    <source>
        <strain evidence="4">LMG 31456</strain>
    </source>
</reference>
<evidence type="ECO:0000256" key="2">
    <source>
        <dbReference type="SAM" id="MobiDB-lite"/>
    </source>
</evidence>
<evidence type="ECO:0000313" key="4">
    <source>
        <dbReference type="EMBL" id="NOU94369.1"/>
    </source>
</evidence>
<dbReference type="CDD" id="cd07381">
    <property type="entry name" value="MPP_CapA"/>
    <property type="match status" value="1"/>
</dbReference>
<comment type="similarity">
    <text evidence="1">Belongs to the CapA family.</text>
</comment>
<dbReference type="Pfam" id="PF09587">
    <property type="entry name" value="PGA_cap"/>
    <property type="match status" value="1"/>
</dbReference>
<dbReference type="InterPro" id="IPR019079">
    <property type="entry name" value="Capsule_synth_CapA"/>
</dbReference>
<comment type="caution">
    <text evidence="4">The sequence shown here is derived from an EMBL/GenBank/DDBJ whole genome shotgun (WGS) entry which is preliminary data.</text>
</comment>
<dbReference type="SUPFAM" id="SSF56300">
    <property type="entry name" value="Metallo-dependent phosphatases"/>
    <property type="match status" value="1"/>
</dbReference>
<proteinExistence type="inferred from homology"/>
<dbReference type="Gene3D" id="3.60.21.10">
    <property type="match status" value="1"/>
</dbReference>
<gene>
    <name evidence="4" type="ORF">GC093_14235</name>
</gene>
<dbReference type="PANTHER" id="PTHR33393:SF13">
    <property type="entry name" value="PGA BIOSYNTHESIS PROTEIN CAPA"/>
    <property type="match status" value="1"/>
</dbReference>
<dbReference type="PROSITE" id="PS51257">
    <property type="entry name" value="PROKAR_LIPOPROTEIN"/>
    <property type="match status" value="1"/>
</dbReference>
<accession>A0A972GPA7</accession>
<dbReference type="Proteomes" id="UP000641588">
    <property type="component" value="Unassembled WGS sequence"/>
</dbReference>
<evidence type="ECO:0000313" key="5">
    <source>
        <dbReference type="Proteomes" id="UP000641588"/>
    </source>
</evidence>
<dbReference type="AlphaFoldDB" id="A0A972GPA7"/>
<dbReference type="SMART" id="SM00854">
    <property type="entry name" value="PGA_cap"/>
    <property type="match status" value="1"/>
</dbReference>
<name>A0A972GPA7_9BACL</name>
<evidence type="ECO:0000256" key="1">
    <source>
        <dbReference type="ARBA" id="ARBA00005662"/>
    </source>
</evidence>
<protein>
    <submittedName>
        <fullName evidence="4">CapA family protein</fullName>
    </submittedName>
</protein>